<dbReference type="GO" id="GO:0006412">
    <property type="term" value="P:translation"/>
    <property type="evidence" value="ECO:0007669"/>
    <property type="project" value="InterPro"/>
</dbReference>
<dbReference type="GO" id="GO:0051082">
    <property type="term" value="F:unfolded protein binding"/>
    <property type="evidence" value="ECO:0007669"/>
    <property type="project" value="TreeGrafter"/>
</dbReference>
<dbReference type="PROSITE" id="PS51392">
    <property type="entry name" value="KEN"/>
    <property type="match status" value="1"/>
</dbReference>
<dbReference type="SUPFAM" id="SSF46906">
    <property type="entry name" value="Ribosomal protein L11, C-terminal domain"/>
    <property type="match status" value="1"/>
</dbReference>
<accession>A0AA35VLG6</accession>
<evidence type="ECO:0000256" key="9">
    <source>
        <dbReference type="ARBA" id="ARBA00022777"/>
    </source>
</evidence>
<dbReference type="CDD" id="cd10422">
    <property type="entry name" value="RNase_Ire1"/>
    <property type="match status" value="1"/>
</dbReference>
<evidence type="ECO:0000256" key="1">
    <source>
        <dbReference type="ARBA" id="ARBA00004479"/>
    </source>
</evidence>
<dbReference type="SUPFAM" id="SSF56112">
    <property type="entry name" value="Protein kinase-like (PK-like)"/>
    <property type="match status" value="1"/>
</dbReference>
<dbReference type="SMART" id="SM00580">
    <property type="entry name" value="PUG"/>
    <property type="match status" value="1"/>
</dbReference>
<dbReference type="Gene3D" id="1.10.510.10">
    <property type="entry name" value="Transferase(Phosphotransferase) domain 1"/>
    <property type="match status" value="1"/>
</dbReference>
<dbReference type="Pfam" id="PF00069">
    <property type="entry name" value="Pkinase"/>
    <property type="match status" value="1"/>
</dbReference>
<dbReference type="FunFam" id="1.10.10.250:FF:000003">
    <property type="entry name" value="Mitochondrial ribosomal protein L11"/>
    <property type="match status" value="1"/>
</dbReference>
<dbReference type="InterPro" id="IPR020783">
    <property type="entry name" value="Ribosomal_uL11_C"/>
</dbReference>
<keyword evidence="10" id="KW-0067">ATP-binding</keyword>
<evidence type="ECO:0000256" key="13">
    <source>
        <dbReference type="ARBA" id="ARBA00023274"/>
    </source>
</evidence>
<dbReference type="SUPFAM" id="SSF50998">
    <property type="entry name" value="Quinoprotein alcohol dehydrogenase-like"/>
    <property type="match status" value="1"/>
</dbReference>
<dbReference type="InterPro" id="IPR000911">
    <property type="entry name" value="Ribosomal_uL11"/>
</dbReference>
<evidence type="ECO:0000256" key="8">
    <source>
        <dbReference type="ARBA" id="ARBA00022741"/>
    </source>
</evidence>
<dbReference type="PANTHER" id="PTHR13954">
    <property type="entry name" value="IRE1-RELATED"/>
    <property type="match status" value="1"/>
</dbReference>
<dbReference type="Proteomes" id="UP001177003">
    <property type="component" value="Chromosome 0"/>
</dbReference>
<keyword evidence="6 17" id="KW-0812">Transmembrane</keyword>
<dbReference type="FunFam" id="1.10.510.10:FF:000463">
    <property type="entry name" value="Serine/threonine-protein kinase/endoribonuclease IRE1a"/>
    <property type="match status" value="1"/>
</dbReference>
<dbReference type="GO" id="GO:0036498">
    <property type="term" value="P:IRE1-mediated unfolded protein response"/>
    <property type="evidence" value="ECO:0007669"/>
    <property type="project" value="TreeGrafter"/>
</dbReference>
<evidence type="ECO:0000256" key="16">
    <source>
        <dbReference type="SAM" id="MobiDB-lite"/>
    </source>
</evidence>
<dbReference type="GO" id="GO:0006397">
    <property type="term" value="P:mRNA processing"/>
    <property type="evidence" value="ECO:0007669"/>
    <property type="project" value="InterPro"/>
</dbReference>
<dbReference type="Gene3D" id="3.30.1550.10">
    <property type="entry name" value="Ribosomal protein L11/L12, N-terminal domain"/>
    <property type="match status" value="1"/>
</dbReference>
<dbReference type="GO" id="GO:1990604">
    <property type="term" value="C:IRE1-TRAF2-ASK1 complex"/>
    <property type="evidence" value="ECO:0007669"/>
    <property type="project" value="TreeGrafter"/>
</dbReference>
<evidence type="ECO:0000313" key="21">
    <source>
        <dbReference type="Proteomes" id="UP001177003"/>
    </source>
</evidence>
<feature type="region of interest" description="Disordered" evidence="16">
    <location>
        <begin position="962"/>
        <end position="1012"/>
    </location>
</feature>
<dbReference type="GO" id="GO:0004521">
    <property type="term" value="F:RNA endonuclease activity"/>
    <property type="evidence" value="ECO:0007669"/>
    <property type="project" value="InterPro"/>
</dbReference>
<evidence type="ECO:0000256" key="3">
    <source>
        <dbReference type="ARBA" id="ARBA00012513"/>
    </source>
</evidence>
<dbReference type="GO" id="GO:0005524">
    <property type="term" value="F:ATP binding"/>
    <property type="evidence" value="ECO:0007669"/>
    <property type="project" value="UniProtKB-KW"/>
</dbReference>
<proteinExistence type="inferred from homology"/>
<dbReference type="GO" id="GO:0005840">
    <property type="term" value="C:ribosome"/>
    <property type="evidence" value="ECO:0007669"/>
    <property type="project" value="UniProtKB-KW"/>
</dbReference>
<evidence type="ECO:0000256" key="10">
    <source>
        <dbReference type="ARBA" id="ARBA00022840"/>
    </source>
</evidence>
<reference evidence="20" key="1">
    <citation type="submission" date="2023-04" db="EMBL/GenBank/DDBJ databases">
        <authorList>
            <person name="Vijverberg K."/>
            <person name="Xiong W."/>
            <person name="Schranz E."/>
        </authorList>
    </citation>
    <scope>NUCLEOTIDE SEQUENCE</scope>
</reference>
<name>A0AA35VLG6_LACSI</name>
<dbReference type="GO" id="GO:0004674">
    <property type="term" value="F:protein serine/threonine kinase activity"/>
    <property type="evidence" value="ECO:0007669"/>
    <property type="project" value="UniProtKB-KW"/>
</dbReference>
<evidence type="ECO:0000256" key="4">
    <source>
        <dbReference type="ARBA" id="ARBA00022527"/>
    </source>
</evidence>
<feature type="domain" description="Protein kinase" evidence="18">
    <location>
        <begin position="567"/>
        <end position="840"/>
    </location>
</feature>
<dbReference type="Gene3D" id="3.30.200.20">
    <property type="entry name" value="Phosphorylase Kinase, domain 1"/>
    <property type="match status" value="1"/>
</dbReference>
<dbReference type="InterPro" id="IPR008271">
    <property type="entry name" value="Ser/Thr_kinase_AS"/>
</dbReference>
<dbReference type="InterPro" id="IPR015943">
    <property type="entry name" value="WD40/YVTN_repeat-like_dom_sf"/>
</dbReference>
<dbReference type="FunFam" id="3.30.200.20:FF:000077">
    <property type="entry name" value="Putative Serine/threonine-protein kinase/endoribonuclease IRE1"/>
    <property type="match status" value="1"/>
</dbReference>
<evidence type="ECO:0000256" key="11">
    <source>
        <dbReference type="ARBA" id="ARBA00022980"/>
    </source>
</evidence>
<evidence type="ECO:0000313" key="20">
    <source>
        <dbReference type="EMBL" id="CAI9262123.1"/>
    </source>
</evidence>
<dbReference type="CDD" id="cd00349">
    <property type="entry name" value="Ribosomal_L11"/>
    <property type="match status" value="1"/>
</dbReference>
<dbReference type="Pfam" id="PF03946">
    <property type="entry name" value="Ribosomal_L11_N"/>
    <property type="match status" value="1"/>
</dbReference>
<dbReference type="Gene3D" id="2.130.10.10">
    <property type="entry name" value="YVTN repeat-like/Quinoprotein amine dehydrogenase"/>
    <property type="match status" value="1"/>
</dbReference>
<dbReference type="EC" id="2.7.11.1" evidence="3"/>
<dbReference type="PROSITE" id="PS00108">
    <property type="entry name" value="PROTEIN_KINASE_ST"/>
    <property type="match status" value="1"/>
</dbReference>
<feature type="domain" description="KEN" evidence="19">
    <location>
        <begin position="843"/>
        <end position="977"/>
    </location>
</feature>
<keyword evidence="11 15" id="KW-0689">Ribosomal protein</keyword>
<dbReference type="InterPro" id="IPR038357">
    <property type="entry name" value="KEN_sf"/>
</dbReference>
<dbReference type="PROSITE" id="PS50011">
    <property type="entry name" value="PROTEIN_KINASE_DOM"/>
    <property type="match status" value="1"/>
</dbReference>
<comment type="similarity">
    <text evidence="2 15">Belongs to the universal ribosomal protein uL11 family.</text>
</comment>
<dbReference type="SUPFAM" id="SSF54747">
    <property type="entry name" value="Ribosomal L11/L12e N-terminal domain"/>
    <property type="match status" value="1"/>
</dbReference>
<keyword evidence="8" id="KW-0547">Nucleotide-binding</keyword>
<evidence type="ECO:0000256" key="15">
    <source>
        <dbReference type="RuleBase" id="RU003978"/>
    </source>
</evidence>
<dbReference type="InterPro" id="IPR020784">
    <property type="entry name" value="Ribosomal_uL11_N"/>
</dbReference>
<comment type="subcellular location">
    <subcellularLocation>
        <location evidence="1">Membrane</location>
        <topology evidence="1">Single-pass type I membrane protein</topology>
    </subcellularLocation>
</comment>
<dbReference type="InterPro" id="IPR011009">
    <property type="entry name" value="Kinase-like_dom_sf"/>
</dbReference>
<dbReference type="GO" id="GO:0003735">
    <property type="term" value="F:structural constituent of ribosome"/>
    <property type="evidence" value="ECO:0007669"/>
    <property type="project" value="InterPro"/>
</dbReference>
<dbReference type="InterPro" id="IPR010513">
    <property type="entry name" value="KEN_dom"/>
</dbReference>
<keyword evidence="5" id="KW-0808">Transferase</keyword>
<protein>
    <recommendedName>
        <fullName evidence="14">Large ribosomal subunit protein uL11m</fullName>
        <ecNumber evidence="3">2.7.11.1</ecNumber>
    </recommendedName>
</protein>
<gene>
    <name evidence="20" type="ORF">LSALG_LOCUS2877</name>
</gene>
<dbReference type="AlphaFoldDB" id="A0AA35VLG6"/>
<dbReference type="NCBIfam" id="TIGR01632">
    <property type="entry name" value="L11_bact"/>
    <property type="match status" value="1"/>
</dbReference>
<dbReference type="HAMAP" id="MF_00736">
    <property type="entry name" value="Ribosomal_uL11"/>
    <property type="match status" value="1"/>
</dbReference>
<keyword evidence="4" id="KW-0723">Serine/threonine-protein kinase</keyword>
<organism evidence="20 21">
    <name type="scientific">Lactuca saligna</name>
    <name type="common">Willowleaf lettuce</name>
    <dbReference type="NCBI Taxonomy" id="75948"/>
    <lineage>
        <taxon>Eukaryota</taxon>
        <taxon>Viridiplantae</taxon>
        <taxon>Streptophyta</taxon>
        <taxon>Embryophyta</taxon>
        <taxon>Tracheophyta</taxon>
        <taxon>Spermatophyta</taxon>
        <taxon>Magnoliopsida</taxon>
        <taxon>eudicotyledons</taxon>
        <taxon>Gunneridae</taxon>
        <taxon>Pentapetalae</taxon>
        <taxon>asterids</taxon>
        <taxon>campanulids</taxon>
        <taxon>Asterales</taxon>
        <taxon>Asteraceae</taxon>
        <taxon>Cichorioideae</taxon>
        <taxon>Cichorieae</taxon>
        <taxon>Lactucinae</taxon>
        <taxon>Lactuca</taxon>
    </lineage>
</organism>
<keyword evidence="13 15" id="KW-0687">Ribonucleoprotein</keyword>
<dbReference type="EMBL" id="OX465086">
    <property type="protein sequence ID" value="CAI9262123.1"/>
    <property type="molecule type" value="Genomic_DNA"/>
</dbReference>
<evidence type="ECO:0000259" key="19">
    <source>
        <dbReference type="PROSITE" id="PS51392"/>
    </source>
</evidence>
<dbReference type="InterPro" id="IPR036796">
    <property type="entry name" value="Ribosomal_uL11_N_sf"/>
</dbReference>
<dbReference type="GO" id="GO:1990904">
    <property type="term" value="C:ribonucleoprotein complex"/>
    <property type="evidence" value="ECO:0007669"/>
    <property type="project" value="UniProtKB-KW"/>
</dbReference>
<dbReference type="SMART" id="SM00220">
    <property type="entry name" value="S_TKc"/>
    <property type="match status" value="1"/>
</dbReference>
<dbReference type="InterPro" id="IPR036769">
    <property type="entry name" value="Ribosomal_uL11_C_sf"/>
</dbReference>
<sequence length="1110" mass="125307">MASLKEILTRRPVAATVRLTIPAGGARPGPPVGPAVGQYKVNLMAFCKDFNARTQKYKSEAPIAATVTVFKDNTFELSVRSPSVTWFLKKAAGIDSGSGRAGHVVASTLTLKHIYEIAKVKQADPYCQYMSLEAISKSIIAFKTWKSRKSIKHRLGGLCYLFRISSHACTHGCLLPFCFPSLSSNHDTALVAALDGTINLVYRDSGRIIWSFASGSPIYSSYQASTSHDDDKESAPVPEGSYYVDCGDDWKLYAHTDLGKVSMDMTMEEFIRIMPHVSEDGGVILGSKKTTAFVVDANTGRLIRVHHSSSTNEHSNFIFQKTTMKNEKSTMVNEKPDKQFSFTRTDYLLTSFAANSDKVLWNVTVADIDVALLCQEPPNKIIRPSLPLPNNLRSKSSVDFDFDFDFDFNMPLSCQSKAVVHRLRTSHKLGSYKIHGKQAEKKVPILLLPQNKPLLPNSNNNLDTQNPEIPSQQDVKKVNFLSEGRMAFVVIFILIIAIGGLMYRHHTIMAAMLKQKPSSSSRRKRHRKQGRIYANEDGNVDSERNPVLNFNHLIECDTEGRSIGKLFVSNKEIAKGSNGTVVLEGVYEGRKVAVKRLVRAHHDVAFKEIQNLIASDQHPNIVRWYGVEYDHDFVYLSLERCACSLYDLIQMKKGGLELDSINRDIIMHDVHLWKPNGYPSPILLKLMRDIVSGLVHLHELGIIHRDLKPHNVLIVKEKSICGKLSDMGISRRLVGDMLSLGLHATGSGSSGWQAPEQLLHGRQTRAIDLFSLGCVLFFCMTCGRHPFGDHLERDVNVVKNRVNLFLVRHIPEAFDLFSRLLNPNPELRPRAVDVLHHPLFWDSEVRMSFLRDTSDRVELEDRECDSVLLRELESKGSVALGGKWDEKMEPEFINNIGRYRRYKYNGVRDLLRVIRNKLNHYRELPKEIQELLGGVPEGFNDYFGSRFPKLLMEVYNVIPNVHNTNPNSNGPKEEEEEEKKPRLNTYGGARPKLPKAENRTQSTVDTPRYGGDLRLRSSKSPSPLLIISREAVVRTSWTSANPGRRFLSCPQKGSRCRFLGWIDPPMCARSMLIIPGLLRNINNVNYQVARLKMCLFASWLLFVVVWVLFI</sequence>
<dbReference type="PANTHER" id="PTHR13954:SF6">
    <property type="entry name" value="NON-SPECIFIC SERINE_THREONINE PROTEIN KINASE"/>
    <property type="match status" value="1"/>
</dbReference>
<keyword evidence="21" id="KW-1185">Reference proteome</keyword>
<dbReference type="Pfam" id="PF00298">
    <property type="entry name" value="Ribosomal_L11"/>
    <property type="match status" value="1"/>
</dbReference>
<dbReference type="Gene3D" id="1.20.1440.180">
    <property type="entry name" value="KEN domain"/>
    <property type="match status" value="1"/>
</dbReference>
<dbReference type="InterPro" id="IPR006519">
    <property type="entry name" value="Ribosomal_uL11_bac-typ"/>
</dbReference>
<dbReference type="InterPro" id="IPR000719">
    <property type="entry name" value="Prot_kinase_dom"/>
</dbReference>
<evidence type="ECO:0000256" key="14">
    <source>
        <dbReference type="ARBA" id="ARBA00040104"/>
    </source>
</evidence>
<dbReference type="InterPro" id="IPR045133">
    <property type="entry name" value="IRE1/2-like"/>
</dbReference>
<keyword evidence="9" id="KW-0418">Kinase</keyword>
<evidence type="ECO:0000259" key="18">
    <source>
        <dbReference type="PROSITE" id="PS50011"/>
    </source>
</evidence>
<keyword evidence="12 17" id="KW-1133">Transmembrane helix</keyword>
<feature type="transmembrane region" description="Helical" evidence="17">
    <location>
        <begin position="1089"/>
        <end position="1109"/>
    </location>
</feature>
<evidence type="ECO:0000256" key="17">
    <source>
        <dbReference type="SAM" id="Phobius"/>
    </source>
</evidence>
<dbReference type="FunFam" id="3.30.1550.10:FF:000005">
    <property type="entry name" value="50S ribosomal protein L11"/>
    <property type="match status" value="1"/>
</dbReference>
<dbReference type="InterPro" id="IPR011047">
    <property type="entry name" value="Quinoprotein_ADH-like_sf"/>
</dbReference>
<dbReference type="Pfam" id="PF06479">
    <property type="entry name" value="Ribonuc_2-5A"/>
    <property type="match status" value="1"/>
</dbReference>
<evidence type="ECO:0000256" key="7">
    <source>
        <dbReference type="ARBA" id="ARBA00022729"/>
    </source>
</evidence>
<evidence type="ECO:0000256" key="12">
    <source>
        <dbReference type="ARBA" id="ARBA00022989"/>
    </source>
</evidence>
<keyword evidence="7" id="KW-0732">Signal</keyword>
<evidence type="ECO:0000256" key="6">
    <source>
        <dbReference type="ARBA" id="ARBA00022692"/>
    </source>
</evidence>
<evidence type="ECO:0000256" key="5">
    <source>
        <dbReference type="ARBA" id="ARBA00022679"/>
    </source>
</evidence>
<keyword evidence="17" id="KW-0472">Membrane</keyword>
<evidence type="ECO:0000256" key="2">
    <source>
        <dbReference type="ARBA" id="ARBA00010537"/>
    </source>
</evidence>
<feature type="transmembrane region" description="Helical" evidence="17">
    <location>
        <begin position="486"/>
        <end position="503"/>
    </location>
</feature>
<dbReference type="Gene3D" id="1.10.10.250">
    <property type="entry name" value="Ribosomal protein L11, C-terminal domain"/>
    <property type="match status" value="1"/>
</dbReference>
<dbReference type="SMART" id="SM00649">
    <property type="entry name" value="RL11"/>
    <property type="match status" value="1"/>
</dbReference>